<keyword evidence="2" id="KW-0678">Repressor</keyword>
<evidence type="ECO:0000256" key="6">
    <source>
        <dbReference type="SAM" id="MobiDB-lite"/>
    </source>
</evidence>
<protein>
    <submittedName>
        <fullName evidence="8">Paired amphipathic helix superfamily</fullName>
    </submittedName>
</protein>
<comment type="subcellular location">
    <subcellularLocation>
        <location evidence="1 5">Nucleus</location>
    </subcellularLocation>
</comment>
<evidence type="ECO:0000256" key="2">
    <source>
        <dbReference type="ARBA" id="ARBA00022491"/>
    </source>
</evidence>
<keyword evidence="3 5" id="KW-0539">Nucleus</keyword>
<evidence type="ECO:0000256" key="3">
    <source>
        <dbReference type="ARBA" id="ARBA00023242"/>
    </source>
</evidence>
<name>A0A8T2C4H6_9BRAS</name>
<dbReference type="FunFam" id="1.20.1160.11:FF:000001">
    <property type="entry name" value="Paired amphipathic helix protein Sin3"/>
    <property type="match status" value="2"/>
</dbReference>
<dbReference type="InterPro" id="IPR003822">
    <property type="entry name" value="PAH"/>
</dbReference>
<gene>
    <name evidence="8" type="ORF">ISN45_Aa01g016520</name>
</gene>
<dbReference type="Proteomes" id="UP000694240">
    <property type="component" value="Chromosome 6"/>
</dbReference>
<dbReference type="GO" id="GO:0000785">
    <property type="term" value="C:chromatin"/>
    <property type="evidence" value="ECO:0007669"/>
    <property type="project" value="TreeGrafter"/>
</dbReference>
<dbReference type="InterPro" id="IPR001878">
    <property type="entry name" value="Znf_CCHC"/>
</dbReference>
<dbReference type="EMBL" id="JAEFBK010000006">
    <property type="protein sequence ID" value="KAG7592793.1"/>
    <property type="molecule type" value="Genomic_DNA"/>
</dbReference>
<dbReference type="GO" id="GO:0003676">
    <property type="term" value="F:nucleic acid binding"/>
    <property type="evidence" value="ECO:0007669"/>
    <property type="project" value="InterPro"/>
</dbReference>
<keyword evidence="4" id="KW-0863">Zinc-finger</keyword>
<feature type="compositionally biased region" description="Basic residues" evidence="6">
    <location>
        <begin position="368"/>
        <end position="396"/>
    </location>
</feature>
<dbReference type="InterPro" id="IPR039774">
    <property type="entry name" value="Sin3-like"/>
</dbReference>
<dbReference type="GO" id="GO:0008270">
    <property type="term" value="F:zinc ion binding"/>
    <property type="evidence" value="ECO:0007669"/>
    <property type="project" value="UniProtKB-KW"/>
</dbReference>
<evidence type="ECO:0000259" key="7">
    <source>
        <dbReference type="PROSITE" id="PS50158"/>
    </source>
</evidence>
<proteinExistence type="predicted"/>
<dbReference type="GO" id="GO:0003714">
    <property type="term" value="F:transcription corepressor activity"/>
    <property type="evidence" value="ECO:0007669"/>
    <property type="project" value="InterPro"/>
</dbReference>
<dbReference type="GO" id="GO:0000118">
    <property type="term" value="C:histone deacetylase complex"/>
    <property type="evidence" value="ECO:0007669"/>
    <property type="project" value="TreeGrafter"/>
</dbReference>
<feature type="compositionally biased region" description="Polar residues" evidence="6">
    <location>
        <begin position="415"/>
        <end position="435"/>
    </location>
</feature>
<feature type="domain" description="CCHC-type" evidence="7">
    <location>
        <begin position="394"/>
        <end position="407"/>
    </location>
</feature>
<comment type="caution">
    <text evidence="8">The sequence shown here is derived from an EMBL/GenBank/DDBJ whole genome shotgun (WGS) entry which is preliminary data.</text>
</comment>
<dbReference type="AlphaFoldDB" id="A0A8T2C4H6"/>
<accession>A0A8T2C4H6</accession>
<evidence type="ECO:0000313" key="8">
    <source>
        <dbReference type="EMBL" id="KAG7592793.1"/>
    </source>
</evidence>
<dbReference type="PANTHER" id="PTHR12346:SF0">
    <property type="entry name" value="SIN3A, ISOFORM G"/>
    <property type="match status" value="1"/>
</dbReference>
<keyword evidence="4" id="KW-0862">Zinc</keyword>
<dbReference type="Pfam" id="PF02671">
    <property type="entry name" value="PAH"/>
    <property type="match status" value="3"/>
</dbReference>
<organism evidence="8 9">
    <name type="scientific">Arabidopsis thaliana x Arabidopsis arenosa</name>
    <dbReference type="NCBI Taxonomy" id="1240361"/>
    <lineage>
        <taxon>Eukaryota</taxon>
        <taxon>Viridiplantae</taxon>
        <taxon>Streptophyta</taxon>
        <taxon>Embryophyta</taxon>
        <taxon>Tracheophyta</taxon>
        <taxon>Spermatophyta</taxon>
        <taxon>Magnoliopsida</taxon>
        <taxon>eudicotyledons</taxon>
        <taxon>Gunneridae</taxon>
        <taxon>Pentapetalae</taxon>
        <taxon>rosids</taxon>
        <taxon>malvids</taxon>
        <taxon>Brassicales</taxon>
        <taxon>Brassicaceae</taxon>
        <taxon>Camelineae</taxon>
        <taxon>Arabidopsis</taxon>
    </lineage>
</organism>
<dbReference type="GO" id="GO:0000122">
    <property type="term" value="P:negative regulation of transcription by RNA polymerase II"/>
    <property type="evidence" value="ECO:0007669"/>
    <property type="project" value="TreeGrafter"/>
</dbReference>
<dbReference type="PROSITE" id="PS51477">
    <property type="entry name" value="PAH"/>
    <property type="match status" value="3"/>
</dbReference>
<feature type="region of interest" description="Disordered" evidence="6">
    <location>
        <begin position="319"/>
        <end position="435"/>
    </location>
</feature>
<dbReference type="PANTHER" id="PTHR12346">
    <property type="entry name" value="SIN3B-RELATED"/>
    <property type="match status" value="1"/>
</dbReference>
<evidence type="ECO:0000313" key="9">
    <source>
        <dbReference type="Proteomes" id="UP000694240"/>
    </source>
</evidence>
<keyword evidence="9" id="KW-1185">Reference proteome</keyword>
<evidence type="ECO:0000256" key="5">
    <source>
        <dbReference type="PROSITE-ProRule" id="PRU00810"/>
    </source>
</evidence>
<sequence>MAGRRVPPKLTMDDSVLYLNSVKATFHDEPAKFKEFLKVLVDIKAYRINKVSGIAKMIELIKGHPKLLLGLKVFLPEASKELCQSQTIGSTRISPELLKVNVPANLVSVEEAFDDEPGKYVPDNNKRTLAESNDPDFMNKLRMLKLPTMDDAVSYLTTVKEALHDEPAKFKEFLKVLNDTKAHRMCKDSGITRMTELIKGHPKLLRGLNVFLPEAKITIPTKANKGLGQSQTIFCIKVSPELSKLNAPAYIASVKEAFHNEPEKYKEWINMLKDFRALRVDEASLIVKVEGLMKNHRNLLLGFSVYLSAGTKLTIPPEAEQHIAPSDNNKRKRVKCDDPAMIKITPDNNNRKRAKCDDPDYDPDSVKKPKRKRKGKNVSPPKKKVKLSKRTIHCKKCGQEGHNSRSCGKRALQACGSSGSQMKASQSQRSTHLED</sequence>
<evidence type="ECO:0000256" key="1">
    <source>
        <dbReference type="ARBA" id="ARBA00004123"/>
    </source>
</evidence>
<evidence type="ECO:0000256" key="4">
    <source>
        <dbReference type="PROSITE-ProRule" id="PRU00047"/>
    </source>
</evidence>
<dbReference type="PROSITE" id="PS50158">
    <property type="entry name" value="ZF_CCHC"/>
    <property type="match status" value="1"/>
</dbReference>
<keyword evidence="4" id="KW-0479">Metal-binding</keyword>
<reference evidence="8 9" key="1">
    <citation type="submission" date="2020-12" db="EMBL/GenBank/DDBJ databases">
        <title>Concerted genomic and epigenomic changes stabilize Arabidopsis allopolyploids.</title>
        <authorList>
            <person name="Chen Z."/>
        </authorList>
    </citation>
    <scope>NUCLEOTIDE SEQUENCE [LARGE SCALE GENOMIC DNA]</scope>
    <source>
        <strain evidence="8">Allo738</strain>
        <tissue evidence="8">Leaf</tissue>
    </source>
</reference>